<reference evidence="2 3" key="1">
    <citation type="submission" date="2017-03" db="EMBL/GenBank/DDBJ databases">
        <title>An alternative strategy for trypanosome survival in the mammalian bloodstream revealed through genome and transcriptome analysis of the ubiquitous bovine parasite Trypanosoma (Megatrypanum) theileri.</title>
        <authorList>
            <person name="Kelly S."/>
            <person name="Ivens A."/>
            <person name="Mott A."/>
            <person name="O'Neill E."/>
            <person name="Emms D."/>
            <person name="Macleod O."/>
            <person name="Voorheis P."/>
            <person name="Matthews J."/>
            <person name="Matthews K."/>
            <person name="Carrington M."/>
        </authorList>
    </citation>
    <scope>NUCLEOTIDE SEQUENCE [LARGE SCALE GENOMIC DNA]</scope>
    <source>
        <strain evidence="2">Edinburgh</strain>
    </source>
</reference>
<dbReference type="AlphaFoldDB" id="A0A1X0P0B1"/>
<organism evidence="2 3">
    <name type="scientific">Trypanosoma theileri</name>
    <dbReference type="NCBI Taxonomy" id="67003"/>
    <lineage>
        <taxon>Eukaryota</taxon>
        <taxon>Discoba</taxon>
        <taxon>Euglenozoa</taxon>
        <taxon>Kinetoplastea</taxon>
        <taxon>Metakinetoplastina</taxon>
        <taxon>Trypanosomatida</taxon>
        <taxon>Trypanosomatidae</taxon>
        <taxon>Trypanosoma</taxon>
    </lineage>
</organism>
<dbReference type="RefSeq" id="XP_028884443.1">
    <property type="nucleotide sequence ID" value="XM_029024040.1"/>
</dbReference>
<dbReference type="VEuPathDB" id="TriTrypDB:TM35_000081750"/>
<feature type="compositionally biased region" description="Basic and acidic residues" evidence="1">
    <location>
        <begin position="191"/>
        <end position="222"/>
    </location>
</feature>
<dbReference type="GeneID" id="39983820"/>
<dbReference type="EMBL" id="NBCO01000008">
    <property type="protein sequence ID" value="ORC90377.1"/>
    <property type="molecule type" value="Genomic_DNA"/>
</dbReference>
<feature type="compositionally biased region" description="Basic and acidic residues" evidence="1">
    <location>
        <begin position="285"/>
        <end position="303"/>
    </location>
</feature>
<evidence type="ECO:0000313" key="2">
    <source>
        <dbReference type="EMBL" id="ORC90377.1"/>
    </source>
</evidence>
<proteinExistence type="predicted"/>
<feature type="compositionally biased region" description="Low complexity" evidence="1">
    <location>
        <begin position="48"/>
        <end position="58"/>
    </location>
</feature>
<accession>A0A1X0P0B1</accession>
<comment type="caution">
    <text evidence="2">The sequence shown here is derived from an EMBL/GenBank/DDBJ whole genome shotgun (WGS) entry which is preliminary data.</text>
</comment>
<feature type="region of interest" description="Disordered" evidence="1">
    <location>
        <begin position="285"/>
        <end position="306"/>
    </location>
</feature>
<keyword evidence="3" id="KW-1185">Reference proteome</keyword>
<feature type="region of interest" description="Disordered" evidence="1">
    <location>
        <begin position="1"/>
        <end position="84"/>
    </location>
</feature>
<sequence>MNGQRKYITTEPHIGRTGGVSITSLSSVSPNQRRTTVMKTTPVRMRKSQTSTSNSQSTAVTGVTFSSSSSSRGRPLGNVSTGSSSFSTKAAGVGSVNNHHDADNNDDLIKVSMKSSISLLDQTLWTEVEHLNMVTNRLRQRLSDIKHGVSDIKAAAPTSTSVETISKPTRTPRSLSHSLARRLTSSPVNKKQHEEQVKQQQQQKEKEKEQDRKLNKTSKISEEPPYVVSFTPGRQSSKKTPIRLRFTSPRKTPLRDNEDSVLTSLPSFQYKLASNQQTPKMKENVNKDSITDNGCEKEKHNDSSEMGTPICYATADDSSGITSKTINDSPVIVDLLNSTEKNLKIEERAVINDGTSPNTAKLMLLQGCLMSVEEELNSHVLSLLALQRDVLDAQKRGLVNANDPSIKALRLNIRDELNTCSIRTSTIASLRSKLLS</sequence>
<protein>
    <submittedName>
        <fullName evidence="2">Uncharacterized protein</fullName>
    </submittedName>
</protein>
<feature type="compositionally biased region" description="Polar residues" evidence="1">
    <location>
        <begin position="20"/>
        <end position="39"/>
    </location>
</feature>
<gene>
    <name evidence="2" type="ORF">TM35_000081750</name>
</gene>
<dbReference type="OrthoDB" id="242441at2759"/>
<evidence type="ECO:0000256" key="1">
    <source>
        <dbReference type="SAM" id="MobiDB-lite"/>
    </source>
</evidence>
<name>A0A1X0P0B1_9TRYP</name>
<dbReference type="Proteomes" id="UP000192257">
    <property type="component" value="Unassembled WGS sequence"/>
</dbReference>
<evidence type="ECO:0000313" key="3">
    <source>
        <dbReference type="Proteomes" id="UP000192257"/>
    </source>
</evidence>
<feature type="compositionally biased region" description="Polar residues" evidence="1">
    <location>
        <begin position="157"/>
        <end position="189"/>
    </location>
</feature>
<feature type="region of interest" description="Disordered" evidence="1">
    <location>
        <begin position="153"/>
        <end position="240"/>
    </location>
</feature>